<dbReference type="InterPro" id="IPR012675">
    <property type="entry name" value="Beta-grasp_dom_sf"/>
</dbReference>
<dbReference type="CDD" id="cd00207">
    <property type="entry name" value="fer2"/>
    <property type="match status" value="1"/>
</dbReference>
<keyword evidence="11" id="KW-1185">Reference proteome</keyword>
<dbReference type="Proteomes" id="UP001328733">
    <property type="component" value="Unassembled WGS sequence"/>
</dbReference>
<evidence type="ECO:0000259" key="9">
    <source>
        <dbReference type="PROSITE" id="PS51085"/>
    </source>
</evidence>
<evidence type="ECO:0000256" key="6">
    <source>
        <dbReference type="ARBA" id="ARBA00023004"/>
    </source>
</evidence>
<dbReference type="InterPro" id="IPR036010">
    <property type="entry name" value="2Fe-2S_ferredoxin-like_sf"/>
</dbReference>
<dbReference type="SUPFAM" id="SSF54292">
    <property type="entry name" value="2Fe-2S ferredoxin-like"/>
    <property type="match status" value="1"/>
</dbReference>
<proteinExistence type="inferred from homology"/>
<dbReference type="PANTHER" id="PTHR43112">
    <property type="entry name" value="FERREDOXIN"/>
    <property type="match status" value="1"/>
</dbReference>
<evidence type="ECO:0000313" key="11">
    <source>
        <dbReference type="Proteomes" id="UP001328733"/>
    </source>
</evidence>
<dbReference type="RefSeq" id="WP_332865638.1">
    <property type="nucleotide sequence ID" value="NZ_JBAFSM010000024.1"/>
</dbReference>
<keyword evidence="7" id="KW-0411">Iron-sulfur</keyword>
<gene>
    <name evidence="10" type="ORF">V0288_13585</name>
</gene>
<dbReference type="GO" id="GO:0051537">
    <property type="term" value="F:2 iron, 2 sulfur cluster binding"/>
    <property type="evidence" value="ECO:0007669"/>
    <property type="project" value="UniProtKB-KW"/>
</dbReference>
<reference evidence="10 11" key="1">
    <citation type="submission" date="2024-01" db="EMBL/GenBank/DDBJ databases">
        <title>Genomic insights into the taxonomy and metabolism of the cyanobacterium Pannus brasiliensis CCIBt3594.</title>
        <authorList>
            <person name="Machado M."/>
            <person name="Botero N.B."/>
            <person name="Andreote A.P.D."/>
            <person name="Feitosa A.M.T."/>
            <person name="Popin R."/>
            <person name="Sivonen K."/>
            <person name="Fiore M.F."/>
        </authorList>
    </citation>
    <scope>NUCLEOTIDE SEQUENCE [LARGE SCALE GENOMIC DNA]</scope>
    <source>
        <strain evidence="10 11">CCIBt3594</strain>
    </source>
</reference>
<dbReference type="InterPro" id="IPR001041">
    <property type="entry name" value="2Fe-2S_ferredoxin-type"/>
</dbReference>
<keyword evidence="6" id="KW-0408">Iron</keyword>
<keyword evidence="5" id="KW-0249">Electron transport</keyword>
<keyword evidence="3" id="KW-0001">2Fe-2S</keyword>
<comment type="cofactor">
    <cofactor evidence="8">
        <name>[2Fe-2S] cluster</name>
        <dbReference type="ChEBI" id="CHEBI:190135"/>
    </cofactor>
</comment>
<sequence>MKKTYAVTVINDEKGIHRTLAVAEDEFILDIADEEGLELPYSCRAGNCFDCLGKVVKGKVEQTAKAIEFLKPEELKEGYVLLCASRPASDCEILTHQAEVLFGDD</sequence>
<keyword evidence="2" id="KW-0813">Transport</keyword>
<comment type="similarity">
    <text evidence="1">Belongs to the 2Fe2S plant-type ferredoxin family.</text>
</comment>
<organism evidence="10 11">
    <name type="scientific">Pannus brasiliensis CCIBt3594</name>
    <dbReference type="NCBI Taxonomy" id="1427578"/>
    <lineage>
        <taxon>Bacteria</taxon>
        <taxon>Bacillati</taxon>
        <taxon>Cyanobacteriota</taxon>
        <taxon>Cyanophyceae</taxon>
        <taxon>Oscillatoriophycideae</taxon>
        <taxon>Chroococcales</taxon>
        <taxon>Microcystaceae</taxon>
        <taxon>Pannus</taxon>
    </lineage>
</organism>
<dbReference type="InterPro" id="IPR010241">
    <property type="entry name" value="Fd_pln"/>
</dbReference>
<dbReference type="NCBIfam" id="TIGR02008">
    <property type="entry name" value="fdx_plant"/>
    <property type="match status" value="1"/>
</dbReference>
<evidence type="ECO:0000256" key="2">
    <source>
        <dbReference type="ARBA" id="ARBA00022448"/>
    </source>
</evidence>
<evidence type="ECO:0000256" key="5">
    <source>
        <dbReference type="ARBA" id="ARBA00022982"/>
    </source>
</evidence>
<evidence type="ECO:0000256" key="1">
    <source>
        <dbReference type="ARBA" id="ARBA00007874"/>
    </source>
</evidence>
<evidence type="ECO:0000256" key="8">
    <source>
        <dbReference type="ARBA" id="ARBA00034078"/>
    </source>
</evidence>
<feature type="domain" description="2Fe-2S ferredoxin-type" evidence="9">
    <location>
        <begin position="5"/>
        <end position="99"/>
    </location>
</feature>
<comment type="caution">
    <text evidence="10">The sequence shown here is derived from an EMBL/GenBank/DDBJ whole genome shotgun (WGS) entry which is preliminary data.</text>
</comment>
<keyword evidence="4" id="KW-0479">Metal-binding</keyword>
<dbReference type="AlphaFoldDB" id="A0AAW9QMP5"/>
<protein>
    <submittedName>
        <fullName evidence="10">2Fe-2S iron-sulfur cluster-binding protein</fullName>
    </submittedName>
</protein>
<dbReference type="Pfam" id="PF00111">
    <property type="entry name" value="Fer2"/>
    <property type="match status" value="1"/>
</dbReference>
<dbReference type="EMBL" id="JBAFSM010000024">
    <property type="protein sequence ID" value="MEG3438155.1"/>
    <property type="molecule type" value="Genomic_DNA"/>
</dbReference>
<evidence type="ECO:0000256" key="4">
    <source>
        <dbReference type="ARBA" id="ARBA00022723"/>
    </source>
</evidence>
<accession>A0AAW9QMP5</accession>
<dbReference type="GO" id="GO:0022900">
    <property type="term" value="P:electron transport chain"/>
    <property type="evidence" value="ECO:0007669"/>
    <property type="project" value="InterPro"/>
</dbReference>
<dbReference type="GO" id="GO:0009055">
    <property type="term" value="F:electron transfer activity"/>
    <property type="evidence" value="ECO:0007669"/>
    <property type="project" value="InterPro"/>
</dbReference>
<dbReference type="PROSITE" id="PS51085">
    <property type="entry name" value="2FE2S_FER_2"/>
    <property type="match status" value="1"/>
</dbReference>
<name>A0AAW9QMP5_9CHRO</name>
<evidence type="ECO:0000256" key="7">
    <source>
        <dbReference type="ARBA" id="ARBA00023014"/>
    </source>
</evidence>
<evidence type="ECO:0000256" key="3">
    <source>
        <dbReference type="ARBA" id="ARBA00022714"/>
    </source>
</evidence>
<dbReference type="Gene3D" id="3.10.20.30">
    <property type="match status" value="1"/>
</dbReference>
<dbReference type="PANTHER" id="PTHR43112:SF3">
    <property type="entry name" value="FERREDOXIN-2, CHLOROPLASTIC"/>
    <property type="match status" value="1"/>
</dbReference>
<dbReference type="GO" id="GO:0046872">
    <property type="term" value="F:metal ion binding"/>
    <property type="evidence" value="ECO:0007669"/>
    <property type="project" value="UniProtKB-KW"/>
</dbReference>
<evidence type="ECO:0000313" key="10">
    <source>
        <dbReference type="EMBL" id="MEG3438155.1"/>
    </source>
</evidence>